<dbReference type="InterPro" id="IPR024520">
    <property type="entry name" value="DUF3558"/>
</dbReference>
<protein>
    <submittedName>
        <fullName evidence="2">DUF3558 family protein</fullName>
    </submittedName>
</protein>
<dbReference type="PROSITE" id="PS51257">
    <property type="entry name" value="PROKAR_LIPOPROTEIN"/>
    <property type="match status" value="1"/>
</dbReference>
<feature type="signal peptide" evidence="1">
    <location>
        <begin position="1"/>
        <end position="22"/>
    </location>
</feature>
<dbReference type="Pfam" id="PF12079">
    <property type="entry name" value="DUF3558"/>
    <property type="match status" value="1"/>
</dbReference>
<sequence>MRWFRLLAPVLLLVAACGRSHGEPAGADAVPAPAPDSAAPSSTAAELAVLDPCALLSAADRSTAGLTVPGERRSIGGAAACDYTEPGSFGVTVTVDGTSGLADLDVPGDAEPISIGGHDALRVADPAADDGTCAVLVAAGESASVHVDVSRTDFTGTEDACRRAMTVAELVAPDLPGGAG</sequence>
<organism evidence="2 3">
    <name type="scientific">Prauserella oleivorans</name>
    <dbReference type="NCBI Taxonomy" id="1478153"/>
    <lineage>
        <taxon>Bacteria</taxon>
        <taxon>Bacillati</taxon>
        <taxon>Actinomycetota</taxon>
        <taxon>Actinomycetes</taxon>
        <taxon>Pseudonocardiales</taxon>
        <taxon>Pseudonocardiaceae</taxon>
        <taxon>Prauserella</taxon>
    </lineage>
</organism>
<proteinExistence type="predicted"/>
<name>A0ABW5W692_9PSEU</name>
<dbReference type="RefSeq" id="WP_377385854.1">
    <property type="nucleotide sequence ID" value="NZ_JBHSAN010000006.1"/>
</dbReference>
<dbReference type="Proteomes" id="UP001597478">
    <property type="component" value="Unassembled WGS sequence"/>
</dbReference>
<evidence type="ECO:0000256" key="1">
    <source>
        <dbReference type="SAM" id="SignalP"/>
    </source>
</evidence>
<keyword evidence="1" id="KW-0732">Signal</keyword>
<dbReference type="EMBL" id="JBHUOF010000007">
    <property type="protein sequence ID" value="MFD2799322.1"/>
    <property type="molecule type" value="Genomic_DNA"/>
</dbReference>
<gene>
    <name evidence="2" type="ORF">ACFS2C_07960</name>
</gene>
<feature type="chain" id="PRO_5045537314" evidence="1">
    <location>
        <begin position="23"/>
        <end position="180"/>
    </location>
</feature>
<evidence type="ECO:0000313" key="3">
    <source>
        <dbReference type="Proteomes" id="UP001597478"/>
    </source>
</evidence>
<comment type="caution">
    <text evidence="2">The sequence shown here is derived from an EMBL/GenBank/DDBJ whole genome shotgun (WGS) entry which is preliminary data.</text>
</comment>
<accession>A0ABW5W692</accession>
<keyword evidence="3" id="KW-1185">Reference proteome</keyword>
<evidence type="ECO:0000313" key="2">
    <source>
        <dbReference type="EMBL" id="MFD2799322.1"/>
    </source>
</evidence>
<reference evidence="3" key="1">
    <citation type="journal article" date="2019" name="Int. J. Syst. Evol. Microbiol.">
        <title>The Global Catalogue of Microorganisms (GCM) 10K type strain sequencing project: providing services to taxonomists for standard genome sequencing and annotation.</title>
        <authorList>
            <consortium name="The Broad Institute Genomics Platform"/>
            <consortium name="The Broad Institute Genome Sequencing Center for Infectious Disease"/>
            <person name="Wu L."/>
            <person name="Ma J."/>
        </authorList>
    </citation>
    <scope>NUCLEOTIDE SEQUENCE [LARGE SCALE GENOMIC DNA]</scope>
    <source>
        <strain evidence="3">IBRC-M 10906</strain>
    </source>
</reference>